<reference evidence="3" key="1">
    <citation type="journal article" date="2019" name="Int. J. Syst. Evol. Microbiol.">
        <title>The Global Catalogue of Microorganisms (GCM) 10K type strain sequencing project: providing services to taxonomists for standard genome sequencing and annotation.</title>
        <authorList>
            <consortium name="The Broad Institute Genomics Platform"/>
            <consortium name="The Broad Institute Genome Sequencing Center for Infectious Disease"/>
            <person name="Wu L."/>
            <person name="Ma J."/>
        </authorList>
    </citation>
    <scope>NUCLEOTIDE SEQUENCE [LARGE SCALE GENOMIC DNA]</scope>
    <source>
        <strain evidence="3">CGMCC 4.7323</strain>
    </source>
</reference>
<feature type="signal peptide" evidence="1">
    <location>
        <begin position="1"/>
        <end position="25"/>
    </location>
</feature>
<sequence length="108" mass="11209">MLRQAAYIVAAASGLLLADAGLAIADSGAHHARGVHHVQVNSNNIDQESHRVYRDSHDVIQNSRTRVCAIATGSMAPNSCGSTNVYHPVIFGDVLGAVLSPGAAVPLL</sequence>
<keyword evidence="3" id="KW-1185">Reference proteome</keyword>
<evidence type="ECO:0000256" key="1">
    <source>
        <dbReference type="SAM" id="SignalP"/>
    </source>
</evidence>
<evidence type="ECO:0000313" key="3">
    <source>
        <dbReference type="Proteomes" id="UP000600080"/>
    </source>
</evidence>
<organism evidence="2 3">
    <name type="scientific">Streptomyces kronopolitis</name>
    <dbReference type="NCBI Taxonomy" id="1612435"/>
    <lineage>
        <taxon>Bacteria</taxon>
        <taxon>Bacillati</taxon>
        <taxon>Actinomycetota</taxon>
        <taxon>Actinomycetes</taxon>
        <taxon>Kitasatosporales</taxon>
        <taxon>Streptomycetaceae</taxon>
        <taxon>Streptomyces</taxon>
    </lineage>
</organism>
<comment type="caution">
    <text evidence="2">The sequence shown here is derived from an EMBL/GenBank/DDBJ whole genome shotgun (WGS) entry which is preliminary data.</text>
</comment>
<evidence type="ECO:0000313" key="2">
    <source>
        <dbReference type="EMBL" id="GGN32864.1"/>
    </source>
</evidence>
<accession>A0ABQ2IXK1</accession>
<dbReference type="RefSeq" id="WP_189095656.1">
    <property type="nucleotide sequence ID" value="NZ_BMND01000001.1"/>
</dbReference>
<name>A0ABQ2IXK1_9ACTN</name>
<protein>
    <recommendedName>
        <fullName evidence="4">Chaplin domain-containing protein</fullName>
    </recommendedName>
</protein>
<keyword evidence="1" id="KW-0732">Signal</keyword>
<dbReference type="EMBL" id="BMND01000001">
    <property type="protein sequence ID" value="GGN32864.1"/>
    <property type="molecule type" value="Genomic_DNA"/>
</dbReference>
<proteinExistence type="predicted"/>
<evidence type="ECO:0008006" key="4">
    <source>
        <dbReference type="Google" id="ProtNLM"/>
    </source>
</evidence>
<gene>
    <name evidence="2" type="ORF">GCM10012285_03360</name>
</gene>
<dbReference type="Proteomes" id="UP000600080">
    <property type="component" value="Unassembled WGS sequence"/>
</dbReference>
<feature type="chain" id="PRO_5046810081" description="Chaplin domain-containing protein" evidence="1">
    <location>
        <begin position="26"/>
        <end position="108"/>
    </location>
</feature>
<dbReference type="GeneID" id="301546243"/>